<evidence type="ECO:0000256" key="2">
    <source>
        <dbReference type="ARBA" id="ARBA00022475"/>
    </source>
</evidence>
<feature type="domain" description="Membrane transport protein MMPL" evidence="7">
    <location>
        <begin position="58"/>
        <end position="368"/>
    </location>
</feature>
<feature type="transmembrane region" description="Helical" evidence="6">
    <location>
        <begin position="604"/>
        <end position="625"/>
    </location>
</feature>
<evidence type="ECO:0000256" key="1">
    <source>
        <dbReference type="ARBA" id="ARBA00004651"/>
    </source>
</evidence>
<feature type="transmembrane region" description="Helical" evidence="6">
    <location>
        <begin position="223"/>
        <end position="243"/>
    </location>
</feature>
<reference evidence="9" key="1">
    <citation type="submission" date="2015-07" db="EMBL/GenBank/DDBJ databases">
        <authorList>
            <person name="Ju K.-S."/>
            <person name="Doroghazi J.R."/>
            <person name="Metcalf W.W."/>
        </authorList>
    </citation>
    <scope>NUCLEOTIDE SEQUENCE [LARGE SCALE GENOMIC DNA]</scope>
    <source>
        <strain evidence="9">NRRL ISP-5002</strain>
    </source>
</reference>
<feature type="domain" description="Membrane transport protein MMPL" evidence="7">
    <location>
        <begin position="402"/>
        <end position="725"/>
    </location>
</feature>
<evidence type="ECO:0000313" key="9">
    <source>
        <dbReference type="Proteomes" id="UP000037982"/>
    </source>
</evidence>
<name>A0A0N1JWP7_9ACTN</name>
<dbReference type="AlphaFoldDB" id="A0A0N1JWP7"/>
<dbReference type="RefSeq" id="WP_053925994.1">
    <property type="nucleotide sequence ID" value="NZ_LGKG01000151.1"/>
</dbReference>
<dbReference type="Pfam" id="PF03176">
    <property type="entry name" value="MMPL"/>
    <property type="match status" value="2"/>
</dbReference>
<dbReference type="InterPro" id="IPR004869">
    <property type="entry name" value="MMPL_dom"/>
</dbReference>
<proteinExistence type="predicted"/>
<feature type="transmembrane region" description="Helical" evidence="6">
    <location>
        <begin position="273"/>
        <end position="292"/>
    </location>
</feature>
<comment type="caution">
    <text evidence="8">The sequence shown here is derived from an EMBL/GenBank/DDBJ whole genome shotgun (WGS) entry which is preliminary data.</text>
</comment>
<protein>
    <submittedName>
        <fullName evidence="8">Membrane protein</fullName>
    </submittedName>
</protein>
<dbReference type="GO" id="GO:0005886">
    <property type="term" value="C:plasma membrane"/>
    <property type="evidence" value="ECO:0007669"/>
    <property type="project" value="UniProtKB-SubCell"/>
</dbReference>
<evidence type="ECO:0000256" key="4">
    <source>
        <dbReference type="ARBA" id="ARBA00022989"/>
    </source>
</evidence>
<evidence type="ECO:0000259" key="7">
    <source>
        <dbReference type="Pfam" id="PF03176"/>
    </source>
</evidence>
<dbReference type="SUPFAM" id="SSF82866">
    <property type="entry name" value="Multidrug efflux transporter AcrB transmembrane domain"/>
    <property type="match status" value="2"/>
</dbReference>
<feature type="transmembrane region" description="Helical" evidence="6">
    <location>
        <begin position="661"/>
        <end position="681"/>
    </location>
</feature>
<keyword evidence="4 6" id="KW-1133">Transmembrane helix</keyword>
<keyword evidence="9" id="KW-1185">Reference proteome</keyword>
<organism evidence="8 9">
    <name type="scientific">Streptomyces chattanoogensis</name>
    <dbReference type="NCBI Taxonomy" id="66876"/>
    <lineage>
        <taxon>Bacteria</taxon>
        <taxon>Bacillati</taxon>
        <taxon>Actinomycetota</taxon>
        <taxon>Actinomycetes</taxon>
        <taxon>Kitasatosporales</taxon>
        <taxon>Streptomycetaceae</taxon>
        <taxon>Streptomyces</taxon>
    </lineage>
</organism>
<feature type="transmembrane region" description="Helical" evidence="6">
    <location>
        <begin position="687"/>
        <end position="715"/>
    </location>
</feature>
<dbReference type="InterPro" id="IPR050545">
    <property type="entry name" value="Mycobact_MmpL"/>
</dbReference>
<gene>
    <name evidence="8" type="ORF">ADL29_25745</name>
</gene>
<dbReference type="PANTHER" id="PTHR33406">
    <property type="entry name" value="MEMBRANE PROTEIN MJ1562-RELATED"/>
    <property type="match status" value="1"/>
</dbReference>
<evidence type="ECO:0000313" key="8">
    <source>
        <dbReference type="EMBL" id="KPC61224.1"/>
    </source>
</evidence>
<dbReference type="Proteomes" id="UP000037982">
    <property type="component" value="Unassembled WGS sequence"/>
</dbReference>
<sequence length="747" mass="79115">MAIWSARHPWRGVAVWLAFVVLSLGVGSAMGTHKATADDYRTGEAGRAETMAAEGHLGHEPVEQVLISARSGPLDRAAADAAVRDITDRMRRLPEVKRVAPPVRSADGGTLRVEVTLHGADADAQKHVAPLAAQTAAAQRGHQALRIEETGSPSISVGVDQQRDDDLALSEAITLPITLLTLLAVFGSAVMVAVPVLLALTSIAAAVGLSMIASHVLPDAGVGMNIIILIGMAVGVDYTLFYLKREREERGRSGGRLGPEALVELAAATSGRAIVVSGFAVIVSTATLYLATDIIFSSLATCTIIVVLAAVLSSLTALPALLVTIGRRAERRAARRAARNGTRRLAKDGAEAGRIWSALLRPASKHPAITLCLSVLLMLGLAAPALGMQLRVLNKDSMSREIPALQAYDRLTAAFPDLRIQHQIVVRSAPGEADEVEGALRELVRRTERDPLYAKNTANAAGAKGAKGGENVAPGVRFSTDRRTSTLYLSAPYRLSSPEALASLDRLRKDYLPSTVGKVAGARFAVTGDVPHDTDYLAHQDEKLPLVVGMLLLLTFLLTAVAFRSLVLGLIGVVLNLLSAAAAFGLVVVFFQHGLASTLFGFDPAATCAIGSRVPLFLFVILFGLSMDYQVFVVSRIREAALGGVPTRQAVLQGTVTSAKVVTSAAVVMVTVFATFMLLHLAEMKQIGFSLAVAVLLDAFVIRVMILPAALTLLGRASWWPSRGMRRAQERVRDTDGSSPVSTLASR</sequence>
<feature type="transmembrane region" description="Helical" evidence="6">
    <location>
        <begin position="368"/>
        <end position="390"/>
    </location>
</feature>
<dbReference type="EMBL" id="LGKG01000151">
    <property type="protein sequence ID" value="KPC61224.1"/>
    <property type="molecule type" value="Genomic_DNA"/>
</dbReference>
<evidence type="ECO:0000256" key="3">
    <source>
        <dbReference type="ARBA" id="ARBA00022692"/>
    </source>
</evidence>
<dbReference type="Gene3D" id="1.20.1640.10">
    <property type="entry name" value="Multidrug efflux transporter AcrB transmembrane domain"/>
    <property type="match status" value="2"/>
</dbReference>
<keyword evidence="2" id="KW-1003">Cell membrane</keyword>
<feature type="transmembrane region" description="Helical" evidence="6">
    <location>
        <begin position="570"/>
        <end position="592"/>
    </location>
</feature>
<comment type="subcellular location">
    <subcellularLocation>
        <location evidence="1">Cell membrane</location>
        <topology evidence="1">Multi-pass membrane protein</topology>
    </subcellularLocation>
</comment>
<feature type="transmembrane region" description="Helical" evidence="6">
    <location>
        <begin position="298"/>
        <end position="326"/>
    </location>
</feature>
<keyword evidence="3 6" id="KW-0812">Transmembrane</keyword>
<feature type="transmembrane region" description="Helical" evidence="6">
    <location>
        <begin position="544"/>
        <end position="563"/>
    </location>
</feature>
<dbReference type="PATRIC" id="fig|66876.3.peg.5645"/>
<evidence type="ECO:0000256" key="6">
    <source>
        <dbReference type="SAM" id="Phobius"/>
    </source>
</evidence>
<keyword evidence="5 6" id="KW-0472">Membrane</keyword>
<dbReference type="PANTHER" id="PTHR33406:SF13">
    <property type="entry name" value="MEMBRANE PROTEIN YDFJ"/>
    <property type="match status" value="1"/>
</dbReference>
<accession>A0A0N1JWP7</accession>
<evidence type="ECO:0000256" key="5">
    <source>
        <dbReference type="ARBA" id="ARBA00023136"/>
    </source>
</evidence>